<dbReference type="GO" id="GO:0000287">
    <property type="term" value="F:magnesium ion binding"/>
    <property type="evidence" value="ECO:0007669"/>
    <property type="project" value="UniProtKB-UniRule"/>
</dbReference>
<evidence type="ECO:0000313" key="10">
    <source>
        <dbReference type="Proteomes" id="UP000322791"/>
    </source>
</evidence>
<dbReference type="EMBL" id="VTHL01000003">
    <property type="protein sequence ID" value="TYZ12739.1"/>
    <property type="molecule type" value="Genomic_DNA"/>
</dbReference>
<feature type="binding site" description="in other chain" evidence="7">
    <location>
        <begin position="155"/>
        <end position="163"/>
    </location>
    <ligand>
        <name>5-phospho-alpha-D-ribose 1-diphosphate</name>
        <dbReference type="ChEBI" id="CHEBI:58017"/>
        <note>ligand shared between dimeric partners</note>
    </ligand>
</feature>
<dbReference type="InterPro" id="IPR000836">
    <property type="entry name" value="PRTase_dom"/>
</dbReference>
<keyword evidence="10" id="KW-1185">Reference proteome</keyword>
<dbReference type="InterPro" id="IPR006273">
    <property type="entry name" value="Orotate_PRibTrfase_bac"/>
</dbReference>
<evidence type="ECO:0000256" key="5">
    <source>
        <dbReference type="ARBA" id="ARBA00022842"/>
    </source>
</evidence>
<keyword evidence="5 7" id="KW-0460">Magnesium</keyword>
<comment type="pathway">
    <text evidence="1 7">Pyrimidine metabolism; UMP biosynthesis via de novo pathway; UMP from orotate: step 1/2.</text>
</comment>
<dbReference type="Gene3D" id="3.40.50.2020">
    <property type="match status" value="1"/>
</dbReference>
<evidence type="ECO:0000256" key="7">
    <source>
        <dbReference type="HAMAP-Rule" id="MF_01208"/>
    </source>
</evidence>
<feature type="binding site" evidence="7">
    <location>
        <position position="187"/>
    </location>
    <ligand>
        <name>orotate</name>
        <dbReference type="ChEBI" id="CHEBI:30839"/>
    </ligand>
</feature>
<name>A0A5D6VD15_9BACT</name>
<keyword evidence="6 7" id="KW-0665">Pyrimidine biosynthesis</keyword>
<accession>A0A5D6VD15</accession>
<sequence>MPAVELLRQVQPDESFEENFFSLPLNTIVSRSTATQTTFTSEALEQQLLQEDALLRGHFRLSSGLHSDTYVQCARFLRRPDLAAPAAAELARQIQQAGLQPDVVVGPAMGGVVIGYELARQLGVPGIFTERDDSGQMTLRRGFTIEPGQTIIIAEDVVTTGKSTNEVARVLEGLGAKVLAVASLIDRTGGNAALNFPNFALLPVTAATYAPDDCPLCRAGIPVVKPGSRPDKAFS</sequence>
<feature type="domain" description="Phosphoribosyltransferase" evidence="8">
    <location>
        <begin position="86"/>
        <end position="190"/>
    </location>
</feature>
<dbReference type="AlphaFoldDB" id="A0A5D6VD15"/>
<dbReference type="PANTHER" id="PTHR19278">
    <property type="entry name" value="OROTATE PHOSPHORIBOSYLTRANSFERASE"/>
    <property type="match status" value="1"/>
</dbReference>
<dbReference type="GO" id="GO:0004588">
    <property type="term" value="F:orotate phosphoribosyltransferase activity"/>
    <property type="evidence" value="ECO:0007669"/>
    <property type="project" value="UniProtKB-UniRule"/>
</dbReference>
<comment type="similarity">
    <text evidence="7">Belongs to the purine/pyrimidine phosphoribosyltransferase family. PyrE subfamily.</text>
</comment>
<feature type="binding site" evidence="7">
    <location>
        <position position="159"/>
    </location>
    <ligand>
        <name>orotate</name>
        <dbReference type="ChEBI" id="CHEBI:30839"/>
    </ligand>
</feature>
<evidence type="ECO:0000256" key="2">
    <source>
        <dbReference type="ARBA" id="ARBA00011971"/>
    </source>
</evidence>
<dbReference type="InterPro" id="IPR023031">
    <property type="entry name" value="OPRT"/>
</dbReference>
<evidence type="ECO:0000313" key="9">
    <source>
        <dbReference type="EMBL" id="TYZ12739.1"/>
    </source>
</evidence>
<dbReference type="PANTHER" id="PTHR19278:SF9">
    <property type="entry name" value="URIDINE 5'-MONOPHOSPHATE SYNTHASE"/>
    <property type="match status" value="1"/>
</dbReference>
<dbReference type="InterPro" id="IPR029057">
    <property type="entry name" value="PRTase-like"/>
</dbReference>
<feature type="binding site" evidence="7">
    <location>
        <position position="131"/>
    </location>
    <ligand>
        <name>5-phospho-alpha-D-ribose 1-diphosphate</name>
        <dbReference type="ChEBI" id="CHEBI:58017"/>
        <note>ligand shared between dimeric partners</note>
    </ligand>
</feature>
<comment type="caution">
    <text evidence="9">The sequence shown here is derived from an EMBL/GenBank/DDBJ whole genome shotgun (WGS) entry which is preliminary data.</text>
</comment>
<proteinExistence type="inferred from homology"/>
<dbReference type="EC" id="2.4.2.10" evidence="2 7"/>
<evidence type="ECO:0000259" key="8">
    <source>
        <dbReference type="Pfam" id="PF00156"/>
    </source>
</evidence>
<dbReference type="GO" id="GO:0044205">
    <property type="term" value="P:'de novo' UMP biosynthetic process"/>
    <property type="evidence" value="ECO:0007669"/>
    <property type="project" value="UniProtKB-UniRule"/>
</dbReference>
<keyword evidence="3 7" id="KW-0328">Glycosyltransferase</keyword>
<reference evidence="9 10" key="1">
    <citation type="submission" date="2019-08" db="EMBL/GenBank/DDBJ databases">
        <authorList>
            <person name="Seo M.-J."/>
        </authorList>
    </citation>
    <scope>NUCLEOTIDE SEQUENCE [LARGE SCALE GENOMIC DNA]</scope>
    <source>
        <strain evidence="9 10">KIGAM108</strain>
    </source>
</reference>
<evidence type="ECO:0000256" key="3">
    <source>
        <dbReference type="ARBA" id="ARBA00022676"/>
    </source>
</evidence>
<evidence type="ECO:0000256" key="1">
    <source>
        <dbReference type="ARBA" id="ARBA00004889"/>
    </source>
</evidence>
<comment type="catalytic activity">
    <reaction evidence="7">
        <text>orotidine 5'-phosphate + diphosphate = orotate + 5-phospho-alpha-D-ribose 1-diphosphate</text>
        <dbReference type="Rhea" id="RHEA:10380"/>
        <dbReference type="ChEBI" id="CHEBI:30839"/>
        <dbReference type="ChEBI" id="CHEBI:33019"/>
        <dbReference type="ChEBI" id="CHEBI:57538"/>
        <dbReference type="ChEBI" id="CHEBI:58017"/>
        <dbReference type="EC" id="2.4.2.10"/>
    </reaction>
</comment>
<dbReference type="HAMAP" id="MF_01208">
    <property type="entry name" value="PyrE"/>
    <property type="match status" value="1"/>
</dbReference>
<dbReference type="Proteomes" id="UP000322791">
    <property type="component" value="Unassembled WGS sequence"/>
</dbReference>
<dbReference type="SUPFAM" id="SSF53271">
    <property type="entry name" value="PRTase-like"/>
    <property type="match status" value="1"/>
</dbReference>
<evidence type="ECO:0000256" key="6">
    <source>
        <dbReference type="ARBA" id="ARBA00022975"/>
    </source>
</evidence>
<keyword evidence="4 7" id="KW-0808">Transferase</keyword>
<comment type="function">
    <text evidence="7">Catalyzes the transfer of a ribosyl phosphate group from 5-phosphoribose 1-diphosphate to orotate, leading to the formation of orotidine monophosphate (OMP).</text>
</comment>
<dbReference type="Pfam" id="PF00156">
    <property type="entry name" value="Pribosyltran"/>
    <property type="match status" value="1"/>
</dbReference>
<comment type="cofactor">
    <cofactor evidence="7">
        <name>Mg(2+)</name>
        <dbReference type="ChEBI" id="CHEBI:18420"/>
    </cofactor>
</comment>
<comment type="caution">
    <text evidence="7">Lacks conserved residue(s) required for the propagation of feature annotation.</text>
</comment>
<dbReference type="UniPathway" id="UPA00070">
    <property type="reaction ID" value="UER00119"/>
</dbReference>
<organism evidence="9 10">
    <name type="scientific">Hymenobacter lutimineralis</name>
    <dbReference type="NCBI Taxonomy" id="2606448"/>
    <lineage>
        <taxon>Bacteria</taxon>
        <taxon>Pseudomonadati</taxon>
        <taxon>Bacteroidota</taxon>
        <taxon>Cytophagia</taxon>
        <taxon>Cytophagales</taxon>
        <taxon>Hymenobacteraceae</taxon>
        <taxon>Hymenobacter</taxon>
    </lineage>
</organism>
<protein>
    <recommendedName>
        <fullName evidence="2 7">Orotate phosphoribosyltransferase</fullName>
        <shortName evidence="7">OPRT</shortName>
        <shortName evidence="7">OPRTase</shortName>
        <ecNumber evidence="2 7">2.4.2.10</ecNumber>
    </recommendedName>
</protein>
<comment type="subunit">
    <text evidence="7">Homodimer.</text>
</comment>
<dbReference type="CDD" id="cd06223">
    <property type="entry name" value="PRTases_typeI"/>
    <property type="match status" value="1"/>
</dbReference>
<gene>
    <name evidence="7" type="primary">pyrE</name>
    <name evidence="9" type="ORF">FY528_05475</name>
</gene>
<evidence type="ECO:0000256" key="4">
    <source>
        <dbReference type="ARBA" id="ARBA00022679"/>
    </source>
</evidence>
<dbReference type="GO" id="GO:0019856">
    <property type="term" value="P:pyrimidine nucleobase biosynthetic process"/>
    <property type="evidence" value="ECO:0007669"/>
    <property type="project" value="InterPro"/>
</dbReference>
<dbReference type="NCBIfam" id="TIGR01367">
    <property type="entry name" value="pyrE_Therm"/>
    <property type="match status" value="1"/>
</dbReference>